<keyword evidence="3" id="KW-1185">Reference proteome</keyword>
<name>A0AAV7SYP2_PLEWA</name>
<feature type="region of interest" description="Disordered" evidence="1">
    <location>
        <begin position="1"/>
        <end position="23"/>
    </location>
</feature>
<evidence type="ECO:0000256" key="1">
    <source>
        <dbReference type="SAM" id="MobiDB-lite"/>
    </source>
</evidence>
<proteinExistence type="predicted"/>
<gene>
    <name evidence="2" type="ORF">NDU88_001235</name>
</gene>
<sequence length="63" mass="7110">PSSLRRSSQGVKDRTVQTTRRQHTCRVSRMGNYNALMSTVSRGGGYRPQNAWKSSYTWSGMGK</sequence>
<feature type="non-terminal residue" evidence="2">
    <location>
        <position position="1"/>
    </location>
</feature>
<dbReference type="AlphaFoldDB" id="A0AAV7SYP2"/>
<comment type="caution">
    <text evidence="2">The sequence shown here is derived from an EMBL/GenBank/DDBJ whole genome shotgun (WGS) entry which is preliminary data.</text>
</comment>
<evidence type="ECO:0000313" key="2">
    <source>
        <dbReference type="EMBL" id="KAJ1169342.1"/>
    </source>
</evidence>
<dbReference type="Proteomes" id="UP001066276">
    <property type="component" value="Chromosome 4_1"/>
</dbReference>
<dbReference type="EMBL" id="JANPWB010000007">
    <property type="protein sequence ID" value="KAJ1169342.1"/>
    <property type="molecule type" value="Genomic_DNA"/>
</dbReference>
<accession>A0AAV7SYP2</accession>
<feature type="compositionally biased region" description="Polar residues" evidence="1">
    <location>
        <begin position="1"/>
        <end position="10"/>
    </location>
</feature>
<protein>
    <submittedName>
        <fullName evidence="2">Uncharacterized protein</fullName>
    </submittedName>
</protein>
<feature type="non-terminal residue" evidence="2">
    <location>
        <position position="63"/>
    </location>
</feature>
<organism evidence="2 3">
    <name type="scientific">Pleurodeles waltl</name>
    <name type="common">Iberian ribbed newt</name>
    <dbReference type="NCBI Taxonomy" id="8319"/>
    <lineage>
        <taxon>Eukaryota</taxon>
        <taxon>Metazoa</taxon>
        <taxon>Chordata</taxon>
        <taxon>Craniata</taxon>
        <taxon>Vertebrata</taxon>
        <taxon>Euteleostomi</taxon>
        <taxon>Amphibia</taxon>
        <taxon>Batrachia</taxon>
        <taxon>Caudata</taxon>
        <taxon>Salamandroidea</taxon>
        <taxon>Salamandridae</taxon>
        <taxon>Pleurodelinae</taxon>
        <taxon>Pleurodeles</taxon>
    </lineage>
</organism>
<evidence type="ECO:0000313" key="3">
    <source>
        <dbReference type="Proteomes" id="UP001066276"/>
    </source>
</evidence>
<reference evidence="2" key="1">
    <citation type="journal article" date="2022" name="bioRxiv">
        <title>Sequencing and chromosome-scale assembly of the giantPleurodeles waltlgenome.</title>
        <authorList>
            <person name="Brown T."/>
            <person name="Elewa A."/>
            <person name="Iarovenko S."/>
            <person name="Subramanian E."/>
            <person name="Araus A.J."/>
            <person name="Petzold A."/>
            <person name="Susuki M."/>
            <person name="Suzuki K.-i.T."/>
            <person name="Hayashi T."/>
            <person name="Toyoda A."/>
            <person name="Oliveira C."/>
            <person name="Osipova E."/>
            <person name="Leigh N.D."/>
            <person name="Simon A."/>
            <person name="Yun M.H."/>
        </authorList>
    </citation>
    <scope>NUCLEOTIDE SEQUENCE</scope>
    <source>
        <strain evidence="2">20211129_DDA</strain>
        <tissue evidence="2">Liver</tissue>
    </source>
</reference>